<dbReference type="InterPro" id="IPR001734">
    <property type="entry name" value="Na/solute_symporter"/>
</dbReference>
<organism evidence="13">
    <name type="scientific">Lygus hesperus</name>
    <name type="common">Western plant bug</name>
    <dbReference type="NCBI Taxonomy" id="30085"/>
    <lineage>
        <taxon>Eukaryota</taxon>
        <taxon>Metazoa</taxon>
        <taxon>Ecdysozoa</taxon>
        <taxon>Arthropoda</taxon>
        <taxon>Hexapoda</taxon>
        <taxon>Insecta</taxon>
        <taxon>Pterygota</taxon>
        <taxon>Neoptera</taxon>
        <taxon>Paraneoptera</taxon>
        <taxon>Hemiptera</taxon>
        <taxon>Heteroptera</taxon>
        <taxon>Panheteroptera</taxon>
        <taxon>Cimicomorpha</taxon>
        <taxon>Miridae</taxon>
        <taxon>Mirini</taxon>
        <taxon>Lygus</taxon>
    </lineage>
</organism>
<keyword evidence="7" id="KW-0915">Sodium</keyword>
<dbReference type="PANTHER" id="PTHR42985:SF21">
    <property type="entry name" value="SODIUM-DEPENDENT MULTIVITAMIN TRANSPORTER-LIKE PROTEIN"/>
    <property type="match status" value="1"/>
</dbReference>
<keyword evidence="5 12" id="KW-0812">Transmembrane</keyword>
<keyword evidence="3" id="KW-0813">Transport</keyword>
<comment type="similarity">
    <text evidence="2 11">Belongs to the sodium:solute symporter (SSF) (TC 2.A.21) family.</text>
</comment>
<feature type="transmembrane region" description="Helical" evidence="12">
    <location>
        <begin position="147"/>
        <end position="165"/>
    </location>
</feature>
<evidence type="ECO:0000256" key="9">
    <source>
        <dbReference type="ARBA" id="ARBA00023136"/>
    </source>
</evidence>
<reference evidence="13" key="1">
    <citation type="submission" date="2014-09" db="EMBL/GenBank/DDBJ databases">
        <authorList>
            <person name="Magalhaes I.L.F."/>
            <person name="Oliveira U."/>
            <person name="Santos F.R."/>
            <person name="Vidigal T.H.D.A."/>
            <person name="Brescovit A.D."/>
            <person name="Santos A.J."/>
        </authorList>
    </citation>
    <scope>NUCLEOTIDE SEQUENCE</scope>
</reference>
<keyword evidence="8" id="KW-0406">Ion transport</keyword>
<protein>
    <recommendedName>
        <fullName evidence="14">Sodium-coupled monocarboxylate transporter 2</fullName>
    </recommendedName>
</protein>
<feature type="transmembrane region" description="Helical" evidence="12">
    <location>
        <begin position="289"/>
        <end position="310"/>
    </location>
</feature>
<dbReference type="PANTHER" id="PTHR42985">
    <property type="entry name" value="SODIUM-COUPLED MONOCARBOXYLATE TRANSPORTER"/>
    <property type="match status" value="1"/>
</dbReference>
<keyword evidence="10" id="KW-0739">Sodium transport</keyword>
<evidence type="ECO:0000313" key="13">
    <source>
        <dbReference type="EMBL" id="JAG63343.1"/>
    </source>
</evidence>
<name>A0A0K8TCQ9_LYGHE</name>
<dbReference type="Pfam" id="PF00474">
    <property type="entry name" value="SSF"/>
    <property type="match status" value="1"/>
</dbReference>
<sequence>MIGVTSAWVYLPVTYSIKSASSFEFFDRRFNQHIRKFASLIFVVETILHTAMSQYVPALTLSQATGWPVFPLACVLSLICFAYTASGGLKAVAWADSFQALVFMTTAFAITITGTLIVGGPTEVWHRGVEGSRLELFNFDSFLTKRYNTPNLIVGGICMLSHNYLSPSFHQRVASMPTLGTARQVVIWSSIFAGIFMSATFLAGIMIYAYFAGCDPVLAKKGIESHSTILPYFVKQISNVLPGIEGLFLSGVVAAGLSTTTSCWNTVACTIYEDFFVPAMREKVQKKTALRILTGIVLFISLLSTSFILVIQNVSSIQEATLSVKSFTLSMLFILNNAGMFLPWVNSKGVLAGSLVSGTFTTYVVLGTLNAKKKKLVRDLPKILTTAMCLVNGTSTMESLNMTTSIGTTGYGLVTESDPSVPQLFKMSFMLYTLPGTVLGLVVALMASLLTGPQNLATVDREMIVPLMHWVLPRPKEERRADTPLDEYVKVSQTAEED</sequence>
<comment type="subcellular location">
    <subcellularLocation>
        <location evidence="1">Cell membrane</location>
        <topology evidence="1">Multi-pass membrane protein</topology>
    </subcellularLocation>
</comment>
<dbReference type="GO" id="GO:0005886">
    <property type="term" value="C:plasma membrane"/>
    <property type="evidence" value="ECO:0007669"/>
    <property type="project" value="UniProtKB-SubCell"/>
</dbReference>
<dbReference type="InterPro" id="IPR051163">
    <property type="entry name" value="Sodium:Solute_Symporter_SSF"/>
</dbReference>
<dbReference type="GO" id="GO:0006814">
    <property type="term" value="P:sodium ion transport"/>
    <property type="evidence" value="ECO:0007669"/>
    <property type="project" value="UniProtKB-KW"/>
</dbReference>
<feature type="transmembrane region" description="Helical" evidence="12">
    <location>
        <begin position="68"/>
        <end position="86"/>
    </location>
</feature>
<keyword evidence="9 12" id="KW-0472">Membrane</keyword>
<evidence type="ECO:0000256" key="2">
    <source>
        <dbReference type="ARBA" id="ARBA00006434"/>
    </source>
</evidence>
<evidence type="ECO:0000256" key="1">
    <source>
        <dbReference type="ARBA" id="ARBA00004651"/>
    </source>
</evidence>
<evidence type="ECO:0000256" key="3">
    <source>
        <dbReference type="ARBA" id="ARBA00022448"/>
    </source>
</evidence>
<evidence type="ECO:0008006" key="14">
    <source>
        <dbReference type="Google" id="ProtNLM"/>
    </source>
</evidence>
<feature type="transmembrane region" description="Helical" evidence="12">
    <location>
        <begin position="322"/>
        <end position="344"/>
    </location>
</feature>
<feature type="transmembrane region" description="Helical" evidence="12">
    <location>
        <begin position="350"/>
        <end position="369"/>
    </location>
</feature>
<dbReference type="Gene3D" id="1.20.1730.10">
    <property type="entry name" value="Sodium/glucose cotransporter"/>
    <property type="match status" value="1"/>
</dbReference>
<dbReference type="InterPro" id="IPR038377">
    <property type="entry name" value="Na/Glc_symporter_sf"/>
</dbReference>
<dbReference type="EMBL" id="GBRD01002478">
    <property type="protein sequence ID" value="JAG63343.1"/>
    <property type="molecule type" value="Transcribed_RNA"/>
</dbReference>
<dbReference type="AlphaFoldDB" id="A0A0K8TCQ9"/>
<evidence type="ECO:0000256" key="4">
    <source>
        <dbReference type="ARBA" id="ARBA00022475"/>
    </source>
</evidence>
<feature type="transmembrane region" description="Helical" evidence="12">
    <location>
        <begin position="429"/>
        <end position="450"/>
    </location>
</feature>
<feature type="transmembrane region" description="Helical" evidence="12">
    <location>
        <begin position="185"/>
        <end position="211"/>
    </location>
</feature>
<evidence type="ECO:0000256" key="5">
    <source>
        <dbReference type="ARBA" id="ARBA00022692"/>
    </source>
</evidence>
<evidence type="ECO:0000256" key="6">
    <source>
        <dbReference type="ARBA" id="ARBA00022989"/>
    </source>
</evidence>
<proteinExistence type="inferred from homology"/>
<feature type="transmembrane region" description="Helical" evidence="12">
    <location>
        <begin position="98"/>
        <end position="118"/>
    </location>
</feature>
<keyword evidence="4" id="KW-1003">Cell membrane</keyword>
<evidence type="ECO:0000256" key="12">
    <source>
        <dbReference type="SAM" id="Phobius"/>
    </source>
</evidence>
<keyword evidence="6 12" id="KW-1133">Transmembrane helix</keyword>
<dbReference type="GO" id="GO:0015293">
    <property type="term" value="F:symporter activity"/>
    <property type="evidence" value="ECO:0007669"/>
    <property type="project" value="TreeGrafter"/>
</dbReference>
<dbReference type="PROSITE" id="PS50283">
    <property type="entry name" value="NA_SOLUT_SYMP_3"/>
    <property type="match status" value="1"/>
</dbReference>
<evidence type="ECO:0000256" key="10">
    <source>
        <dbReference type="ARBA" id="ARBA00023201"/>
    </source>
</evidence>
<evidence type="ECO:0000256" key="7">
    <source>
        <dbReference type="ARBA" id="ARBA00023053"/>
    </source>
</evidence>
<feature type="transmembrane region" description="Helical" evidence="12">
    <location>
        <begin position="37"/>
        <end position="56"/>
    </location>
</feature>
<evidence type="ECO:0000256" key="11">
    <source>
        <dbReference type="RuleBase" id="RU362091"/>
    </source>
</evidence>
<accession>A0A0K8TCQ9</accession>
<evidence type="ECO:0000256" key="8">
    <source>
        <dbReference type="ARBA" id="ARBA00023065"/>
    </source>
</evidence>